<evidence type="ECO:0000256" key="1">
    <source>
        <dbReference type="SAM" id="MobiDB-lite"/>
    </source>
</evidence>
<evidence type="ECO:0000313" key="3">
    <source>
        <dbReference type="Proteomes" id="UP000438196"/>
    </source>
</evidence>
<name>A0A6I3WCN8_9PSED</name>
<dbReference type="RefSeq" id="WP_155583389.1">
    <property type="nucleotide sequence ID" value="NZ_JBHSTH010000025.1"/>
</dbReference>
<sequence length="202" mass="21944">MRFPDNPTYEINSWLSNSDPKPQSATSSAPSSHPPQGSSNSFSNSSSWQTSTPPQTSYDVLTNKKARDLNAEKHLAIAALNLRNPRAELVTVDTPGSLKILSKPNTVNKFVLTKDNQMIIGNIDKDVPPKWLSHPTIAEIGAGSGQSSNVVSAGYIKKDFTGQTRLSNTSGHYQPTVRDLRPTQEHLRNMGVDSTKGQCTIA</sequence>
<feature type="compositionally biased region" description="Polar residues" evidence="1">
    <location>
        <begin position="9"/>
        <end position="19"/>
    </location>
</feature>
<reference evidence="2 3" key="1">
    <citation type="submission" date="2019-11" db="EMBL/GenBank/DDBJ databases">
        <title>Pseudomonas karstica sp. nov. and Pseudomonas spelaei sp. nov. from karst caves.</title>
        <authorList>
            <person name="Zeman M."/>
        </authorList>
    </citation>
    <scope>NUCLEOTIDE SEQUENCE [LARGE SCALE GENOMIC DNA]</scope>
    <source>
        <strain evidence="2 3">CCM 7893</strain>
    </source>
</reference>
<accession>A0A6I3WCN8</accession>
<feature type="compositionally biased region" description="Low complexity" evidence="1">
    <location>
        <begin position="20"/>
        <end position="57"/>
    </location>
</feature>
<comment type="caution">
    <text evidence="2">The sequence shown here is derived from an EMBL/GenBank/DDBJ whole genome shotgun (WGS) entry which is preliminary data.</text>
</comment>
<proteinExistence type="predicted"/>
<evidence type="ECO:0000313" key="2">
    <source>
        <dbReference type="EMBL" id="MUF05093.1"/>
    </source>
</evidence>
<dbReference type="OrthoDB" id="6904017at2"/>
<keyword evidence="3" id="KW-1185">Reference proteome</keyword>
<protein>
    <submittedName>
        <fullName evidence="2">Uncharacterized protein</fullName>
    </submittedName>
</protein>
<dbReference type="AlphaFoldDB" id="A0A6I3WCN8"/>
<gene>
    <name evidence="2" type="ORF">GNF76_12135</name>
</gene>
<feature type="region of interest" description="Disordered" evidence="1">
    <location>
        <begin position="1"/>
        <end position="58"/>
    </location>
</feature>
<organism evidence="2 3">
    <name type="scientific">Pseudomonas spelaei</name>
    <dbReference type="NCBI Taxonomy" id="1055469"/>
    <lineage>
        <taxon>Bacteria</taxon>
        <taxon>Pseudomonadati</taxon>
        <taxon>Pseudomonadota</taxon>
        <taxon>Gammaproteobacteria</taxon>
        <taxon>Pseudomonadales</taxon>
        <taxon>Pseudomonadaceae</taxon>
        <taxon>Pseudomonas</taxon>
    </lineage>
</organism>
<dbReference type="EMBL" id="WNNK01000008">
    <property type="protein sequence ID" value="MUF05093.1"/>
    <property type="molecule type" value="Genomic_DNA"/>
</dbReference>
<dbReference type="Proteomes" id="UP000438196">
    <property type="component" value="Unassembled WGS sequence"/>
</dbReference>